<protein>
    <submittedName>
        <fullName evidence="14">Glutamate receptor ionotropic, delta-1</fullName>
    </submittedName>
</protein>
<keyword evidence="2" id="KW-0813">Transport</keyword>
<feature type="non-terminal residue" evidence="14">
    <location>
        <position position="418"/>
    </location>
</feature>
<keyword evidence="4 11" id="KW-1133">Transmembrane helix</keyword>
<evidence type="ECO:0000256" key="1">
    <source>
        <dbReference type="ARBA" id="ARBA00004141"/>
    </source>
</evidence>
<evidence type="ECO:0000256" key="5">
    <source>
        <dbReference type="ARBA" id="ARBA00023065"/>
    </source>
</evidence>
<keyword evidence="10" id="KW-0407">Ion channel</keyword>
<evidence type="ECO:0000256" key="3">
    <source>
        <dbReference type="ARBA" id="ARBA00022692"/>
    </source>
</evidence>
<keyword evidence="5" id="KW-0406">Ion transport</keyword>
<evidence type="ECO:0000256" key="10">
    <source>
        <dbReference type="ARBA" id="ARBA00023303"/>
    </source>
</evidence>
<evidence type="ECO:0000256" key="4">
    <source>
        <dbReference type="ARBA" id="ARBA00022989"/>
    </source>
</evidence>
<organism evidence="13 14">
    <name type="scientific">Aplysia californica</name>
    <name type="common">California sea hare</name>
    <dbReference type="NCBI Taxonomy" id="6500"/>
    <lineage>
        <taxon>Eukaryota</taxon>
        <taxon>Metazoa</taxon>
        <taxon>Spiralia</taxon>
        <taxon>Lophotrochozoa</taxon>
        <taxon>Mollusca</taxon>
        <taxon>Gastropoda</taxon>
        <taxon>Heterobranchia</taxon>
        <taxon>Euthyneura</taxon>
        <taxon>Tectipleura</taxon>
        <taxon>Aplysiida</taxon>
        <taxon>Aplysioidea</taxon>
        <taxon>Aplysiidae</taxon>
        <taxon>Aplysia</taxon>
    </lineage>
</organism>
<dbReference type="Pfam" id="PF10613">
    <property type="entry name" value="Lig_chan-Glu_bd"/>
    <property type="match status" value="1"/>
</dbReference>
<dbReference type="RefSeq" id="XP_012934736.1">
    <property type="nucleotide sequence ID" value="XM_013079282.1"/>
</dbReference>
<feature type="transmembrane region" description="Helical" evidence="11">
    <location>
        <begin position="394"/>
        <end position="413"/>
    </location>
</feature>
<evidence type="ECO:0000313" key="14">
    <source>
        <dbReference type="RefSeq" id="XP_012934736.1"/>
    </source>
</evidence>
<dbReference type="SUPFAM" id="SSF53822">
    <property type="entry name" value="Periplasmic binding protein-like I"/>
    <property type="match status" value="1"/>
</dbReference>
<keyword evidence="9" id="KW-1071">Ligand-gated ion channel</keyword>
<evidence type="ECO:0000313" key="13">
    <source>
        <dbReference type="Proteomes" id="UP000694888"/>
    </source>
</evidence>
<sequence>MLDLDLTPCPAVSSTSIHLMPPRHLRSEIMRLLVQKIWKWKEILFIYDNFLDTESMTDLKATLHSLSVSTYLVHVEQDMPSSKLARILKSSINTHYIFVAAKSGVFAEIINQAYPLGTLSKDYKWMIMSDGSCPQLLGRRELRRSNVLLLRATHLQKEAYRLCGRINSFTNSSQIYVRAPWAHLLSAGMEAFLRRSLKYSLQESVLNSRTICDVSLRSKRKKTISTVSNEVIVSNYGDVTFSPDTGSVSSFGYDLCSADDGSKNGYSDVGSWSPSYGLKVDGGSLFKNDFTDFGGRKLLIGSQVVSAVCLYEIVEPPDRLWGAPESNGSWNGIVGMVMRGEIEFGVGPLTITGVRQSVIDFTSPYTEDGIGILTKRPDLDSEAMFRLFKPLQPIVWACLGASIAGVSMLLYLANRYSP</sequence>
<evidence type="ECO:0000259" key="12">
    <source>
        <dbReference type="Pfam" id="PF10613"/>
    </source>
</evidence>
<dbReference type="InterPro" id="IPR015683">
    <property type="entry name" value="Ionotropic_Glu_rcpt"/>
</dbReference>
<accession>A0ABM0ZUI4</accession>
<dbReference type="GeneID" id="101847637"/>
<proteinExistence type="predicted"/>
<comment type="subcellular location">
    <subcellularLocation>
        <location evidence="1">Membrane</location>
        <topology evidence="1">Multi-pass membrane protein</topology>
    </subcellularLocation>
</comment>
<name>A0ABM0ZUI4_APLCA</name>
<dbReference type="PANTHER" id="PTHR18966">
    <property type="entry name" value="IONOTROPIC GLUTAMATE RECEPTOR"/>
    <property type="match status" value="1"/>
</dbReference>
<evidence type="ECO:0000256" key="11">
    <source>
        <dbReference type="SAM" id="Phobius"/>
    </source>
</evidence>
<reference evidence="14" key="1">
    <citation type="submission" date="2025-08" db="UniProtKB">
        <authorList>
            <consortium name="RefSeq"/>
        </authorList>
    </citation>
    <scope>IDENTIFICATION</scope>
</reference>
<gene>
    <name evidence="14" type="primary">LOC101847637</name>
</gene>
<keyword evidence="8" id="KW-0325">Glycoprotein</keyword>
<evidence type="ECO:0000256" key="7">
    <source>
        <dbReference type="ARBA" id="ARBA00023170"/>
    </source>
</evidence>
<keyword evidence="3 11" id="KW-0812">Transmembrane</keyword>
<dbReference type="Gene3D" id="3.40.190.10">
    <property type="entry name" value="Periplasmic binding protein-like II"/>
    <property type="match status" value="1"/>
</dbReference>
<dbReference type="Proteomes" id="UP000694888">
    <property type="component" value="Unplaced"/>
</dbReference>
<evidence type="ECO:0000256" key="6">
    <source>
        <dbReference type="ARBA" id="ARBA00023136"/>
    </source>
</evidence>
<dbReference type="InterPro" id="IPR028082">
    <property type="entry name" value="Peripla_BP_I"/>
</dbReference>
<evidence type="ECO:0000256" key="8">
    <source>
        <dbReference type="ARBA" id="ARBA00023180"/>
    </source>
</evidence>
<feature type="domain" description="Ionotropic glutamate receptor L-glutamate and glycine-binding" evidence="12">
    <location>
        <begin position="311"/>
        <end position="377"/>
    </location>
</feature>
<dbReference type="Gene3D" id="3.40.50.2300">
    <property type="match status" value="1"/>
</dbReference>
<keyword evidence="13" id="KW-1185">Reference proteome</keyword>
<evidence type="ECO:0000256" key="2">
    <source>
        <dbReference type="ARBA" id="ARBA00022448"/>
    </source>
</evidence>
<evidence type="ECO:0000256" key="9">
    <source>
        <dbReference type="ARBA" id="ARBA00023286"/>
    </source>
</evidence>
<dbReference type="InterPro" id="IPR019594">
    <property type="entry name" value="Glu/Gly-bd"/>
</dbReference>
<keyword evidence="6 11" id="KW-0472">Membrane</keyword>
<keyword evidence="7 14" id="KW-0675">Receptor</keyword>
<dbReference type="SUPFAM" id="SSF53850">
    <property type="entry name" value="Periplasmic binding protein-like II"/>
    <property type="match status" value="1"/>
</dbReference>